<comment type="caution">
    <text evidence="1">The sequence shown here is derived from an EMBL/GenBank/DDBJ whole genome shotgun (WGS) entry which is preliminary data.</text>
</comment>
<keyword evidence="2" id="KW-1185">Reference proteome</keyword>
<accession>A0A8H7A9S3</accession>
<proteinExistence type="predicted"/>
<dbReference type="AlphaFoldDB" id="A0A8H7A9S3"/>
<protein>
    <submittedName>
        <fullName evidence="1">Uncharacterized protein</fullName>
    </submittedName>
</protein>
<reference evidence="1" key="1">
    <citation type="submission" date="2020-02" db="EMBL/GenBank/DDBJ databases">
        <authorList>
            <person name="Palmer J.M."/>
        </authorList>
    </citation>
    <scope>NUCLEOTIDE SEQUENCE</scope>
    <source>
        <strain evidence="1">EPUS1.4</strain>
        <tissue evidence="1">Thallus</tissue>
    </source>
</reference>
<name>A0A8H7A9S3_9EURO</name>
<dbReference type="EMBL" id="JAACFV010000165">
    <property type="protein sequence ID" value="KAF7503717.1"/>
    <property type="molecule type" value="Genomic_DNA"/>
</dbReference>
<organism evidence="1 2">
    <name type="scientific">Endocarpon pusillum</name>
    <dbReference type="NCBI Taxonomy" id="364733"/>
    <lineage>
        <taxon>Eukaryota</taxon>
        <taxon>Fungi</taxon>
        <taxon>Dikarya</taxon>
        <taxon>Ascomycota</taxon>
        <taxon>Pezizomycotina</taxon>
        <taxon>Eurotiomycetes</taxon>
        <taxon>Chaetothyriomycetidae</taxon>
        <taxon>Verrucariales</taxon>
        <taxon>Verrucariaceae</taxon>
        <taxon>Endocarpon</taxon>
    </lineage>
</organism>
<sequence length="75" mass="8604">MLTPPKVRQRFAKPVPAKSPHIANHDARMMKWAYLQAIRARNRALAGLSIVFDSKFLGKWMYDWTVVFNQGASCL</sequence>
<evidence type="ECO:0000313" key="2">
    <source>
        <dbReference type="Proteomes" id="UP000606974"/>
    </source>
</evidence>
<gene>
    <name evidence="1" type="ORF">GJ744_003342</name>
</gene>
<evidence type="ECO:0000313" key="1">
    <source>
        <dbReference type="EMBL" id="KAF7503717.1"/>
    </source>
</evidence>
<dbReference type="Proteomes" id="UP000606974">
    <property type="component" value="Unassembled WGS sequence"/>
</dbReference>